<protein>
    <submittedName>
        <fullName evidence="2">Transcriptional regulator</fullName>
    </submittedName>
</protein>
<dbReference type="AlphaFoldDB" id="A0A2M9G2M5"/>
<dbReference type="OrthoDB" id="3782725at2"/>
<sequence>MSIDAAQCRAARALLNWSRNQLATDAEVAVRTIVDFERGARQPIRSTLSAIRRALEDAGVEFIDGNGSGPGVRLKKG</sequence>
<name>A0A2M9G2M5_9PROT</name>
<dbReference type="Proteomes" id="UP000229498">
    <property type="component" value="Unassembled WGS sequence"/>
</dbReference>
<dbReference type="InterPro" id="IPR010982">
    <property type="entry name" value="Lambda_DNA-bd_dom_sf"/>
</dbReference>
<gene>
    <name evidence="2" type="ORF">CVT23_09325</name>
</gene>
<dbReference type="Gene3D" id="1.10.260.40">
    <property type="entry name" value="lambda repressor-like DNA-binding domains"/>
    <property type="match status" value="1"/>
</dbReference>
<comment type="caution">
    <text evidence="2">The sequence shown here is derived from an EMBL/GenBank/DDBJ whole genome shotgun (WGS) entry which is preliminary data.</text>
</comment>
<dbReference type="GO" id="GO:0003677">
    <property type="term" value="F:DNA binding"/>
    <property type="evidence" value="ECO:0007669"/>
    <property type="project" value="InterPro"/>
</dbReference>
<reference evidence="2 3" key="1">
    <citation type="submission" date="2017-11" db="EMBL/GenBank/DDBJ databases">
        <title>Draft genome sequence of Rhizobiales bacterium SY3-13.</title>
        <authorList>
            <person name="Sun C."/>
        </authorList>
    </citation>
    <scope>NUCLEOTIDE SEQUENCE [LARGE SCALE GENOMIC DNA]</scope>
    <source>
        <strain evidence="2 3">SY3-13</strain>
    </source>
</reference>
<keyword evidence="3" id="KW-1185">Reference proteome</keyword>
<organism evidence="2 3">
    <name type="scientific">Minwuia thermotolerans</name>
    <dbReference type="NCBI Taxonomy" id="2056226"/>
    <lineage>
        <taxon>Bacteria</taxon>
        <taxon>Pseudomonadati</taxon>
        <taxon>Pseudomonadota</taxon>
        <taxon>Alphaproteobacteria</taxon>
        <taxon>Minwuiales</taxon>
        <taxon>Minwuiaceae</taxon>
        <taxon>Minwuia</taxon>
    </lineage>
</organism>
<dbReference type="PROSITE" id="PS50943">
    <property type="entry name" value="HTH_CROC1"/>
    <property type="match status" value="1"/>
</dbReference>
<evidence type="ECO:0000313" key="3">
    <source>
        <dbReference type="Proteomes" id="UP000229498"/>
    </source>
</evidence>
<proteinExistence type="predicted"/>
<evidence type="ECO:0000259" key="1">
    <source>
        <dbReference type="PROSITE" id="PS50943"/>
    </source>
</evidence>
<evidence type="ECO:0000313" key="2">
    <source>
        <dbReference type="EMBL" id="PJK29958.1"/>
    </source>
</evidence>
<dbReference type="CDD" id="cd00093">
    <property type="entry name" value="HTH_XRE"/>
    <property type="match status" value="1"/>
</dbReference>
<dbReference type="RefSeq" id="WP_109793233.1">
    <property type="nucleotide sequence ID" value="NZ_PHIG01000031.1"/>
</dbReference>
<dbReference type="SUPFAM" id="SSF47413">
    <property type="entry name" value="lambda repressor-like DNA-binding domains"/>
    <property type="match status" value="1"/>
</dbReference>
<feature type="domain" description="HTH cro/C1-type" evidence="1">
    <location>
        <begin position="9"/>
        <end position="62"/>
    </location>
</feature>
<dbReference type="InterPro" id="IPR001387">
    <property type="entry name" value="Cro/C1-type_HTH"/>
</dbReference>
<dbReference type="EMBL" id="PHIG01000031">
    <property type="protein sequence ID" value="PJK29958.1"/>
    <property type="molecule type" value="Genomic_DNA"/>
</dbReference>
<dbReference type="Pfam" id="PF01381">
    <property type="entry name" value="HTH_3"/>
    <property type="match status" value="1"/>
</dbReference>
<accession>A0A2M9G2M5</accession>